<sequence length="173" mass="18987">MKPPLRTRLTPARYVTGPGAAAAAPEPPRAAWSAREKRALLGALRAQAALGASELEPRRLRERLPRRSEAEILAFVSHLKGRVAREAVRTEYRQCLEEQRRRRAEIPAPIEVWTDLAEKLSEQLEEATVAAFSQVLTIAAAEPLSLLRSVPAAAPRAGARSAGSPGRCLRHRH</sequence>
<dbReference type="Proteomes" id="UP001652627">
    <property type="component" value="Chromosome 40"/>
</dbReference>
<protein>
    <submittedName>
        <fullName evidence="3">snRNA-activating protein complex subunit 2-like</fullName>
    </submittedName>
</protein>
<dbReference type="InterPro" id="IPR021281">
    <property type="entry name" value="SNAPC2"/>
</dbReference>
<dbReference type="PANTHER" id="PTHR15132:SF1">
    <property type="entry name" value="SNRNA-ACTIVATING PROTEIN COMPLEX SUBUNIT 2"/>
    <property type="match status" value="1"/>
</dbReference>
<evidence type="ECO:0000313" key="2">
    <source>
        <dbReference type="Proteomes" id="UP001652627"/>
    </source>
</evidence>
<evidence type="ECO:0000256" key="1">
    <source>
        <dbReference type="SAM" id="MobiDB-lite"/>
    </source>
</evidence>
<reference evidence="3" key="1">
    <citation type="submission" date="2025-08" db="UniProtKB">
        <authorList>
            <consortium name="RefSeq"/>
        </authorList>
    </citation>
    <scope>IDENTIFICATION</scope>
    <source>
        <tissue evidence="3">Blood</tissue>
    </source>
</reference>
<evidence type="ECO:0000313" key="3">
    <source>
        <dbReference type="RefSeq" id="XP_067171121.1"/>
    </source>
</evidence>
<organism evidence="2 3">
    <name type="scientific">Apteryx mantelli</name>
    <name type="common">North Island brown kiwi</name>
    <dbReference type="NCBI Taxonomy" id="2696672"/>
    <lineage>
        <taxon>Eukaryota</taxon>
        <taxon>Metazoa</taxon>
        <taxon>Chordata</taxon>
        <taxon>Craniata</taxon>
        <taxon>Vertebrata</taxon>
        <taxon>Euteleostomi</taxon>
        <taxon>Archelosauria</taxon>
        <taxon>Archosauria</taxon>
        <taxon>Dinosauria</taxon>
        <taxon>Saurischia</taxon>
        <taxon>Theropoda</taxon>
        <taxon>Coelurosauria</taxon>
        <taxon>Aves</taxon>
        <taxon>Palaeognathae</taxon>
        <taxon>Apterygiformes</taxon>
        <taxon>Apterygidae</taxon>
        <taxon>Apteryx</taxon>
    </lineage>
</organism>
<dbReference type="PANTHER" id="PTHR15132">
    <property type="entry name" value="SNRNA-ACTIVATING PROTEIN COMPLEX SUBUNIT 2"/>
    <property type="match status" value="1"/>
</dbReference>
<accession>A0ABM4G1Q7</accession>
<proteinExistence type="predicted"/>
<name>A0ABM4G1Q7_9AVES</name>
<feature type="region of interest" description="Disordered" evidence="1">
    <location>
        <begin position="1"/>
        <end position="29"/>
    </location>
</feature>
<dbReference type="RefSeq" id="XP_067171121.1">
    <property type="nucleotide sequence ID" value="XM_067315020.1"/>
</dbReference>
<gene>
    <name evidence="3" type="primary">LOC136995202</name>
</gene>
<keyword evidence="2" id="KW-1185">Reference proteome</keyword>
<feature type="compositionally biased region" description="Low complexity" evidence="1">
    <location>
        <begin position="18"/>
        <end position="29"/>
    </location>
</feature>
<dbReference type="GeneID" id="136995202"/>
<dbReference type="Pfam" id="PF11035">
    <property type="entry name" value="SNAPC2"/>
    <property type="match status" value="1"/>
</dbReference>